<dbReference type="Proteomes" id="UP000234585">
    <property type="component" value="Unassembled WGS sequence"/>
</dbReference>
<keyword evidence="3" id="KW-0539">Nucleus</keyword>
<dbReference type="GO" id="GO:0003677">
    <property type="term" value="F:DNA binding"/>
    <property type="evidence" value="ECO:0007669"/>
    <property type="project" value="InterPro"/>
</dbReference>
<protein>
    <submittedName>
        <fullName evidence="5">Fungal-specific transcription factor domain-domain-containing protein</fullName>
    </submittedName>
</protein>
<evidence type="ECO:0000313" key="6">
    <source>
        <dbReference type="Proteomes" id="UP000234585"/>
    </source>
</evidence>
<gene>
    <name evidence="5" type="ORF">BDW47DRAFT_118432</name>
</gene>
<evidence type="ECO:0000256" key="2">
    <source>
        <dbReference type="ARBA" id="ARBA00023163"/>
    </source>
</evidence>
<dbReference type="PANTHER" id="PTHR47425">
    <property type="entry name" value="FARB-RELATED"/>
    <property type="match status" value="1"/>
</dbReference>
<sequence length="509" mass="58225">MRPLDNILTTAEQVLGVKVLDPLQCPDLRPAYTTEIPDSIPSEDMEYLVGKGVFDVPNLALRNELLVTFVHNVHPYMPLLDINPFVEAIESNGKRGKVSLLLFHAVMFSSAAFIEPGNRDSDWLVSRKQSRQGFYEKAKILYNFDIETDRIVLIQAALLLTYWHEAPDDPKDARYWLEIGLSCAVSIGLNYEPDPTLPPAMQRLRRRLWWCLYTRDQLVAFTLRQAPMIRGDIQNLSLLTLNDFEFLNPIRSGIDVTNHLGFKMARSTHYQKQWSQIFIEKTKFCIIVSQVLSVDGSNISAGCDPLKTCDMRLDRWNEALPTGVQYQPPTYLEISEAERSLLAYQAWLRILFLAAKSLLCRLQRPQREGIISKRTHLPDFPDVKTQDTIQGITNITESLDSTDSIQYLPTTAVALLLPVITVHVFNIRSGKMDLWTAGFRSFHCCLKVLKRMGKIYIIAETVAHFLEFAICGDTLGHNVVEIWPRAPWLFEKVLTNNELRCLHRTLGYE</sequence>
<keyword evidence="2" id="KW-0804">Transcription</keyword>
<dbReference type="AlphaFoldDB" id="A0A2I2F8I8"/>
<dbReference type="OrthoDB" id="4451586at2759"/>
<dbReference type="STRING" id="41067.A0A2I2F8I8"/>
<reference evidence="5 6" key="1">
    <citation type="submission" date="2017-12" db="EMBL/GenBank/DDBJ databases">
        <authorList>
            <consortium name="DOE Joint Genome Institute"/>
            <person name="Haridas S."/>
            <person name="Kjaerbolling I."/>
            <person name="Vesth T.C."/>
            <person name="Frisvad J.C."/>
            <person name="Nybo J.L."/>
            <person name="Theobald S."/>
            <person name="Kuo A."/>
            <person name="Bowyer P."/>
            <person name="Matsuda Y."/>
            <person name="Mondo S."/>
            <person name="Lyhne E.K."/>
            <person name="Kogle M.E."/>
            <person name="Clum A."/>
            <person name="Lipzen A."/>
            <person name="Salamov A."/>
            <person name="Ngan C.Y."/>
            <person name="Daum C."/>
            <person name="Chiniquy J."/>
            <person name="Barry K."/>
            <person name="LaButti K."/>
            <person name="Simmons B.A."/>
            <person name="Magnuson J.K."/>
            <person name="Mortensen U.H."/>
            <person name="Larsen T.O."/>
            <person name="Grigoriev I.V."/>
            <person name="Baker S.E."/>
            <person name="Andersen M.R."/>
            <person name="Nordberg H.P."/>
            <person name="Cantor M.N."/>
            <person name="Hua S.X."/>
        </authorList>
    </citation>
    <scope>NUCLEOTIDE SEQUENCE [LARGE SCALE GENOMIC DNA]</scope>
    <source>
        <strain evidence="5 6">CBS 102.13</strain>
    </source>
</reference>
<keyword evidence="6" id="KW-1185">Reference proteome</keyword>
<feature type="domain" description="Xylanolytic transcriptional activator regulatory" evidence="4">
    <location>
        <begin position="68"/>
        <end position="293"/>
    </location>
</feature>
<evidence type="ECO:0000313" key="5">
    <source>
        <dbReference type="EMBL" id="PLB36954.1"/>
    </source>
</evidence>
<evidence type="ECO:0000256" key="1">
    <source>
        <dbReference type="ARBA" id="ARBA00023015"/>
    </source>
</evidence>
<dbReference type="PANTHER" id="PTHR47425:SF3">
    <property type="entry name" value="ZN(II)2CYS6 TRANSCRIPTION FACTOR (EUROFUNG)"/>
    <property type="match status" value="1"/>
</dbReference>
<dbReference type="InterPro" id="IPR007219">
    <property type="entry name" value="XnlR_reg_dom"/>
</dbReference>
<dbReference type="EMBL" id="KZ559147">
    <property type="protein sequence ID" value="PLB36954.1"/>
    <property type="molecule type" value="Genomic_DNA"/>
</dbReference>
<dbReference type="InterPro" id="IPR052761">
    <property type="entry name" value="Fungal_Detox/Toxin_TFs"/>
</dbReference>
<keyword evidence="1" id="KW-0805">Transcription regulation</keyword>
<accession>A0A2I2F8I8</accession>
<dbReference type="GO" id="GO:0006351">
    <property type="term" value="P:DNA-templated transcription"/>
    <property type="evidence" value="ECO:0007669"/>
    <property type="project" value="InterPro"/>
</dbReference>
<name>A0A2I2F8I8_ASPCN</name>
<dbReference type="GO" id="GO:0008270">
    <property type="term" value="F:zinc ion binding"/>
    <property type="evidence" value="ECO:0007669"/>
    <property type="project" value="InterPro"/>
</dbReference>
<dbReference type="GeneID" id="36522369"/>
<dbReference type="Pfam" id="PF04082">
    <property type="entry name" value="Fungal_trans"/>
    <property type="match status" value="1"/>
</dbReference>
<dbReference type="RefSeq" id="XP_024670966.1">
    <property type="nucleotide sequence ID" value="XM_024815209.1"/>
</dbReference>
<dbReference type="CDD" id="cd12148">
    <property type="entry name" value="fungal_TF_MHR"/>
    <property type="match status" value="1"/>
</dbReference>
<organism evidence="5 6">
    <name type="scientific">Aspergillus candidus</name>
    <dbReference type="NCBI Taxonomy" id="41067"/>
    <lineage>
        <taxon>Eukaryota</taxon>
        <taxon>Fungi</taxon>
        <taxon>Dikarya</taxon>
        <taxon>Ascomycota</taxon>
        <taxon>Pezizomycotina</taxon>
        <taxon>Eurotiomycetes</taxon>
        <taxon>Eurotiomycetidae</taxon>
        <taxon>Eurotiales</taxon>
        <taxon>Aspergillaceae</taxon>
        <taxon>Aspergillus</taxon>
        <taxon>Aspergillus subgen. Circumdati</taxon>
    </lineage>
</organism>
<evidence type="ECO:0000256" key="3">
    <source>
        <dbReference type="ARBA" id="ARBA00023242"/>
    </source>
</evidence>
<proteinExistence type="predicted"/>
<evidence type="ECO:0000259" key="4">
    <source>
        <dbReference type="Pfam" id="PF04082"/>
    </source>
</evidence>